<dbReference type="NCBIfam" id="NF010061">
    <property type="entry name" value="PRK13538.1"/>
    <property type="match status" value="1"/>
</dbReference>
<proteinExistence type="predicted"/>
<dbReference type="GO" id="GO:0017004">
    <property type="term" value="P:cytochrome complex assembly"/>
    <property type="evidence" value="ECO:0007669"/>
    <property type="project" value="UniProtKB-KW"/>
</dbReference>
<keyword evidence="6" id="KW-0472">Membrane</keyword>
<gene>
    <name evidence="8" type="ORF">EDC28_10944</name>
</gene>
<dbReference type="Proteomes" id="UP000268033">
    <property type="component" value="Unassembled WGS sequence"/>
</dbReference>
<dbReference type="InterPro" id="IPR017871">
    <property type="entry name" value="ABC_transporter-like_CS"/>
</dbReference>
<dbReference type="SMART" id="SM00382">
    <property type="entry name" value="AAA"/>
    <property type="match status" value="1"/>
</dbReference>
<dbReference type="AlphaFoldDB" id="A0A3N1P4H8"/>
<evidence type="ECO:0000313" key="8">
    <source>
        <dbReference type="EMBL" id="ROQ22558.1"/>
    </source>
</evidence>
<keyword evidence="2" id="KW-0547">Nucleotide-binding</keyword>
<evidence type="ECO:0000256" key="6">
    <source>
        <dbReference type="ARBA" id="ARBA00023136"/>
    </source>
</evidence>
<keyword evidence="9" id="KW-1185">Reference proteome</keyword>
<keyword evidence="1" id="KW-0813">Transport</keyword>
<dbReference type="GO" id="GO:0022857">
    <property type="term" value="F:transmembrane transporter activity"/>
    <property type="evidence" value="ECO:0007669"/>
    <property type="project" value="InterPro"/>
</dbReference>
<dbReference type="InterPro" id="IPR005895">
    <property type="entry name" value="ABC_transptr_haem_export_CcmA"/>
</dbReference>
<dbReference type="NCBIfam" id="TIGR01189">
    <property type="entry name" value="ccmA"/>
    <property type="match status" value="1"/>
</dbReference>
<dbReference type="GO" id="GO:0005524">
    <property type="term" value="F:ATP binding"/>
    <property type="evidence" value="ECO:0007669"/>
    <property type="project" value="UniProtKB-KW"/>
</dbReference>
<dbReference type="Pfam" id="PF00005">
    <property type="entry name" value="ABC_tran"/>
    <property type="match status" value="1"/>
</dbReference>
<dbReference type="InterPro" id="IPR003593">
    <property type="entry name" value="AAA+_ATPase"/>
</dbReference>
<evidence type="ECO:0000259" key="7">
    <source>
        <dbReference type="PROSITE" id="PS50893"/>
    </source>
</evidence>
<comment type="caution">
    <text evidence="8">The sequence shown here is derived from an EMBL/GenBank/DDBJ whole genome shotgun (WGS) entry which is preliminary data.</text>
</comment>
<dbReference type="EMBL" id="RJUL01000009">
    <property type="protein sequence ID" value="ROQ22558.1"/>
    <property type="molecule type" value="Genomic_DNA"/>
</dbReference>
<sequence length="210" mass="23013">MTLVSYPLISVENLSCIREERTLFASLSFDLEAGELIQVEGPNGAGKSSLLAIVAGLGDSATGKVCYLNQAIGEVRAQYHQDLLFIGHHSGINTVLTPLENLAFYARIQPCQPLDHWQVLDTVGLFGFEDVPVGQLSAGQQRRVALARLWLSRARVWVLDEPFTAIDKKGVAALEQRLWQHCQQGGAVLMTSHQDLAKPPSQRLLLEAVS</sequence>
<evidence type="ECO:0000256" key="5">
    <source>
        <dbReference type="ARBA" id="ARBA00022967"/>
    </source>
</evidence>
<dbReference type="PROSITE" id="PS00211">
    <property type="entry name" value="ABC_TRANSPORTER_1"/>
    <property type="match status" value="1"/>
</dbReference>
<dbReference type="OrthoDB" id="9800654at2"/>
<dbReference type="Gene3D" id="3.40.50.300">
    <property type="entry name" value="P-loop containing nucleotide triphosphate hydrolases"/>
    <property type="match status" value="1"/>
</dbReference>
<keyword evidence="5" id="KW-1278">Translocase</keyword>
<dbReference type="GO" id="GO:0016887">
    <property type="term" value="F:ATP hydrolysis activity"/>
    <property type="evidence" value="ECO:0007669"/>
    <property type="project" value="InterPro"/>
</dbReference>
<accession>A0A3N1P4H8</accession>
<dbReference type="PROSITE" id="PS50893">
    <property type="entry name" value="ABC_TRANSPORTER_2"/>
    <property type="match status" value="1"/>
</dbReference>
<evidence type="ECO:0000256" key="3">
    <source>
        <dbReference type="ARBA" id="ARBA00022748"/>
    </source>
</evidence>
<evidence type="ECO:0000313" key="9">
    <source>
        <dbReference type="Proteomes" id="UP000268033"/>
    </source>
</evidence>
<feature type="domain" description="ABC transporter" evidence="7">
    <location>
        <begin position="9"/>
        <end position="208"/>
    </location>
</feature>
<reference evidence="8 9" key="1">
    <citation type="submission" date="2018-11" db="EMBL/GenBank/DDBJ databases">
        <title>Genomic Encyclopedia of Type Strains, Phase IV (KMG-IV): sequencing the most valuable type-strain genomes for metagenomic binning, comparative biology and taxonomic classification.</title>
        <authorList>
            <person name="Goeker M."/>
        </authorList>
    </citation>
    <scope>NUCLEOTIDE SEQUENCE [LARGE SCALE GENOMIC DNA]</scope>
    <source>
        <strain evidence="8 9">DSM 21945</strain>
    </source>
</reference>
<dbReference type="PANTHER" id="PTHR43499:SF1">
    <property type="entry name" value="ABC TRANSPORTER I FAMILY MEMBER 1"/>
    <property type="match status" value="1"/>
</dbReference>
<dbReference type="PANTHER" id="PTHR43499">
    <property type="entry name" value="ABC TRANSPORTER I FAMILY MEMBER 1"/>
    <property type="match status" value="1"/>
</dbReference>
<dbReference type="STRING" id="584787.GCA_001247655_01461"/>
<organism evidence="8 9">
    <name type="scientific">Gallaecimonas pentaromativorans</name>
    <dbReference type="NCBI Taxonomy" id="584787"/>
    <lineage>
        <taxon>Bacteria</taxon>
        <taxon>Pseudomonadati</taxon>
        <taxon>Pseudomonadota</taxon>
        <taxon>Gammaproteobacteria</taxon>
        <taxon>Enterobacterales</taxon>
        <taxon>Gallaecimonadaceae</taxon>
        <taxon>Gallaecimonas</taxon>
    </lineage>
</organism>
<evidence type="ECO:0000256" key="4">
    <source>
        <dbReference type="ARBA" id="ARBA00022840"/>
    </source>
</evidence>
<name>A0A3N1P4H8_9GAMM</name>
<dbReference type="SUPFAM" id="SSF52540">
    <property type="entry name" value="P-loop containing nucleoside triphosphate hydrolases"/>
    <property type="match status" value="1"/>
</dbReference>
<dbReference type="InterPro" id="IPR027417">
    <property type="entry name" value="P-loop_NTPase"/>
</dbReference>
<dbReference type="RefSeq" id="WP_050660338.1">
    <property type="nucleotide sequence ID" value="NZ_JBLXAC010000003.1"/>
</dbReference>
<keyword evidence="4" id="KW-0067">ATP-binding</keyword>
<protein>
    <submittedName>
        <fullName evidence="8">Heme exporter protein A</fullName>
    </submittedName>
</protein>
<evidence type="ECO:0000256" key="1">
    <source>
        <dbReference type="ARBA" id="ARBA00022448"/>
    </source>
</evidence>
<dbReference type="InterPro" id="IPR003439">
    <property type="entry name" value="ABC_transporter-like_ATP-bd"/>
</dbReference>
<evidence type="ECO:0000256" key="2">
    <source>
        <dbReference type="ARBA" id="ARBA00022741"/>
    </source>
</evidence>
<keyword evidence="3" id="KW-0201">Cytochrome c-type biogenesis</keyword>